<dbReference type="Gene3D" id="3.30.420.10">
    <property type="entry name" value="Ribonuclease H-like superfamily/Ribonuclease H"/>
    <property type="match status" value="1"/>
</dbReference>
<evidence type="ECO:0000313" key="4">
    <source>
        <dbReference type="Proteomes" id="UP000272015"/>
    </source>
</evidence>
<dbReference type="InterPro" id="IPR001584">
    <property type="entry name" value="Integrase_cat-core"/>
</dbReference>
<dbReference type="PROSITE" id="PS50994">
    <property type="entry name" value="INTEGRASE"/>
    <property type="match status" value="1"/>
</dbReference>
<feature type="domain" description="Integrase catalytic" evidence="2">
    <location>
        <begin position="111"/>
        <end position="280"/>
    </location>
</feature>
<dbReference type="PANTHER" id="PTHR35004">
    <property type="entry name" value="TRANSPOSASE RV3428C-RELATED"/>
    <property type="match status" value="1"/>
</dbReference>
<evidence type="ECO:0000256" key="1">
    <source>
        <dbReference type="ARBA" id="ARBA00009277"/>
    </source>
</evidence>
<dbReference type="InterPro" id="IPR054353">
    <property type="entry name" value="IstA-like_C"/>
</dbReference>
<accession>A0A3A5MYT1</accession>
<dbReference type="GO" id="GO:0003676">
    <property type="term" value="F:nucleic acid binding"/>
    <property type="evidence" value="ECO:0007669"/>
    <property type="project" value="InterPro"/>
</dbReference>
<gene>
    <name evidence="3" type="ORF">D6T64_02285</name>
</gene>
<dbReference type="SUPFAM" id="SSF53098">
    <property type="entry name" value="Ribonuclease H-like"/>
    <property type="match status" value="1"/>
</dbReference>
<keyword evidence="4" id="KW-1185">Reference proteome</keyword>
<dbReference type="InterPro" id="IPR012337">
    <property type="entry name" value="RNaseH-like_sf"/>
</dbReference>
<sequence length="415" mass="46242">MINMDDWARIRQLFSTGQHSKREIGRVVGVSRGTVDRALEADRLPKYHRATTGSSFDAYAAQVRVLLATTPTMPASVLAERVGWSGSASMFRDKVAAIRPEYVPPDPADRLVHEPGKQVQCDLWFPHEPLPLGHDQEGMPPVLVMTSTFSGFFQAQMLPSRSTPGLLGGMRSLLQTAGVVPQRLVWDNETGIGKGKLTAPAAAFAGTLGTEIHLLMARDPESKGMVERRNKFFRSSFMPSRQFASPMDFNDQLTDWLPRANARHSRSRRARPMDLIERDRAAMRPLSPVAPDVLFRNTVRLPWDYYVRVLSNGYSVAPAMIGRLVDVTASLDTINVTHNGVNVTSHEREWARALTVTDPNHVAEADVLRRQFQSVKRQDRPLSKVAFVETANLASYDTLFGVDMSPDLTDMDVFS</sequence>
<name>A0A3A5MYT1_9MICO</name>
<comment type="caution">
    <text evidence="3">The sequence shown here is derived from an EMBL/GenBank/DDBJ whole genome shotgun (WGS) entry which is preliminary data.</text>
</comment>
<comment type="similarity">
    <text evidence="1">Belongs to the transposase IS21/IS408/IS1162 family.</text>
</comment>
<evidence type="ECO:0000259" key="2">
    <source>
        <dbReference type="PROSITE" id="PS50994"/>
    </source>
</evidence>
<dbReference type="AlphaFoldDB" id="A0A3A5MYT1"/>
<protein>
    <submittedName>
        <fullName evidence="3">IS21 family transposase</fullName>
    </submittedName>
</protein>
<dbReference type="InterPro" id="IPR036397">
    <property type="entry name" value="RNaseH_sf"/>
</dbReference>
<dbReference type="Proteomes" id="UP000272015">
    <property type="component" value="Unassembled WGS sequence"/>
</dbReference>
<dbReference type="GO" id="GO:0015074">
    <property type="term" value="P:DNA integration"/>
    <property type="evidence" value="ECO:0007669"/>
    <property type="project" value="InterPro"/>
</dbReference>
<dbReference type="Pfam" id="PF22483">
    <property type="entry name" value="Mu-transpos_C_2"/>
    <property type="match status" value="1"/>
</dbReference>
<dbReference type="NCBIfam" id="NF033546">
    <property type="entry name" value="transpos_IS21"/>
    <property type="match status" value="1"/>
</dbReference>
<dbReference type="EMBL" id="QZVS01000050">
    <property type="protein sequence ID" value="RJT91216.1"/>
    <property type="molecule type" value="Genomic_DNA"/>
</dbReference>
<dbReference type="OrthoDB" id="3204032at2"/>
<organism evidence="3 4">
    <name type="scientific">Cryobacterium melibiosiphilum</name>
    <dbReference type="NCBI Taxonomy" id="995039"/>
    <lineage>
        <taxon>Bacteria</taxon>
        <taxon>Bacillati</taxon>
        <taxon>Actinomycetota</taxon>
        <taxon>Actinomycetes</taxon>
        <taxon>Micrococcales</taxon>
        <taxon>Microbacteriaceae</taxon>
        <taxon>Cryobacterium</taxon>
    </lineage>
</organism>
<dbReference type="PANTHER" id="PTHR35004:SF8">
    <property type="entry name" value="TRANSPOSASE RV3428C-RELATED"/>
    <property type="match status" value="1"/>
</dbReference>
<evidence type="ECO:0000313" key="3">
    <source>
        <dbReference type="EMBL" id="RJT91216.1"/>
    </source>
</evidence>
<proteinExistence type="inferred from homology"/>
<reference evidence="3 4" key="1">
    <citation type="submission" date="2018-09" db="EMBL/GenBank/DDBJ databases">
        <title>Novel species of Cryobacterium.</title>
        <authorList>
            <person name="Liu Q."/>
            <person name="Xin Y.-H."/>
        </authorList>
    </citation>
    <scope>NUCLEOTIDE SEQUENCE [LARGE SCALE GENOMIC DNA]</scope>
    <source>
        <strain evidence="3 4">Hh39</strain>
    </source>
</reference>